<gene>
    <name evidence="4" type="primary">pchR</name>
    <name evidence="4" type="ORF">A9E74_00580</name>
</gene>
<dbReference type="Proteomes" id="UP000094379">
    <property type="component" value="Unassembled WGS sequence"/>
</dbReference>
<comment type="caution">
    <text evidence="4">The sequence shown here is derived from an EMBL/GenBank/DDBJ whole genome shotgun (WGS) entry which is preliminary data.</text>
</comment>
<dbReference type="SMART" id="SM00342">
    <property type="entry name" value="HTH_ARAC"/>
    <property type="match status" value="1"/>
</dbReference>
<dbReference type="InterPro" id="IPR009594">
    <property type="entry name" value="Tscrpt_reg_HTH_AraC_N"/>
</dbReference>
<protein>
    <submittedName>
        <fullName evidence="4">Regulatory protein PchR</fullName>
    </submittedName>
</protein>
<dbReference type="STRING" id="291169.A9E74_00580"/>
<dbReference type="EMBL" id="MCRI01000003">
    <property type="protein sequence ID" value="ODN67744.1"/>
    <property type="molecule type" value="Genomic_DNA"/>
</dbReference>
<dbReference type="GO" id="GO:0043565">
    <property type="term" value="F:sequence-specific DNA binding"/>
    <property type="evidence" value="ECO:0007669"/>
    <property type="project" value="InterPro"/>
</dbReference>
<dbReference type="Gene3D" id="1.10.10.60">
    <property type="entry name" value="Homeodomain-like"/>
    <property type="match status" value="2"/>
</dbReference>
<dbReference type="AlphaFoldDB" id="A0A1E3GUR9"/>
<evidence type="ECO:0000313" key="5">
    <source>
        <dbReference type="Proteomes" id="UP000094379"/>
    </source>
</evidence>
<keyword evidence="5" id="KW-1185">Reference proteome</keyword>
<evidence type="ECO:0000259" key="3">
    <source>
        <dbReference type="PROSITE" id="PS01124"/>
    </source>
</evidence>
<dbReference type="PANTHER" id="PTHR43436">
    <property type="entry name" value="ARAC-FAMILY TRANSCRIPTIONAL REGULATOR"/>
    <property type="match status" value="1"/>
</dbReference>
<name>A0A1E3GUR9_9GAMM</name>
<proteinExistence type="predicted"/>
<evidence type="ECO:0000313" key="4">
    <source>
        <dbReference type="EMBL" id="ODN67744.1"/>
    </source>
</evidence>
<dbReference type="GO" id="GO:0003700">
    <property type="term" value="F:DNA-binding transcription factor activity"/>
    <property type="evidence" value="ECO:0007669"/>
    <property type="project" value="InterPro"/>
</dbReference>
<keyword evidence="1" id="KW-0805">Transcription regulation</keyword>
<accession>A0A1E3GUR9</accession>
<evidence type="ECO:0000256" key="2">
    <source>
        <dbReference type="ARBA" id="ARBA00023163"/>
    </source>
</evidence>
<organism evidence="4 5">
    <name type="scientific">Methylophaga muralis</name>
    <dbReference type="NCBI Taxonomy" id="291169"/>
    <lineage>
        <taxon>Bacteria</taxon>
        <taxon>Pseudomonadati</taxon>
        <taxon>Pseudomonadota</taxon>
        <taxon>Gammaproteobacteria</taxon>
        <taxon>Thiotrichales</taxon>
        <taxon>Piscirickettsiaceae</taxon>
        <taxon>Methylophaga</taxon>
    </lineage>
</organism>
<dbReference type="PANTHER" id="PTHR43436:SF1">
    <property type="entry name" value="TRANSCRIPTIONAL REGULATORY PROTEIN"/>
    <property type="match status" value="1"/>
</dbReference>
<feature type="domain" description="HTH araC/xylS-type" evidence="3">
    <location>
        <begin position="193"/>
        <end position="291"/>
    </location>
</feature>
<evidence type="ECO:0000256" key="1">
    <source>
        <dbReference type="ARBA" id="ARBA00023015"/>
    </source>
</evidence>
<keyword evidence="2" id="KW-0804">Transcription</keyword>
<dbReference type="PROSITE" id="PS01124">
    <property type="entry name" value="HTH_ARAC_FAMILY_2"/>
    <property type="match status" value="1"/>
</dbReference>
<dbReference type="RefSeq" id="WP_069295128.1">
    <property type="nucleotide sequence ID" value="NZ_MCRI01000003.1"/>
</dbReference>
<dbReference type="SUPFAM" id="SSF46689">
    <property type="entry name" value="Homeodomain-like"/>
    <property type="match status" value="2"/>
</dbReference>
<sequence>MNETQRKELASLIDKFSSGNGIHNTAITGVNCIKLNEINDRLPSVYTPSLCVIVQGKKRVLLEDEIYQYQPSEYLVASVDLPVIGQVIEASKDKPYLCLQIELDLHQLTELMAQTRLPFKNKIPSQRGIFVGDVDALLGDGVLRLARLLEAPQDIALLAPMIKREIHYRLLNGQYGDVIAQMAQTGSHMQRISEAIQILKANYDQPIKIEDLATQVGMSISSFHSHFKAVTAMSPLQYQKRFRLLEARKIMMTETQDAASTAYRVGYESPSQFSREYVRMFGHPPKRDMSMLLQQQSIA</sequence>
<dbReference type="Pfam" id="PF06719">
    <property type="entry name" value="AraC_N"/>
    <property type="match status" value="1"/>
</dbReference>
<dbReference type="InterPro" id="IPR009057">
    <property type="entry name" value="Homeodomain-like_sf"/>
</dbReference>
<dbReference type="Pfam" id="PF12833">
    <property type="entry name" value="HTH_18"/>
    <property type="match status" value="1"/>
</dbReference>
<dbReference type="PATRIC" id="fig|291169.3.peg.582"/>
<reference evidence="4 5" key="1">
    <citation type="submission" date="2016-07" db="EMBL/GenBank/DDBJ databases">
        <title>Draft Genome Sequence of Methylophaga muralis Bur 1.</title>
        <authorList>
            <person name="Vasilenko O.V."/>
            <person name="Doronina N.V."/>
            <person name="Shmareva M.N."/>
            <person name="Tarlachkov S.V."/>
            <person name="Mustakhimov I."/>
            <person name="Trotsenko Y.A."/>
        </authorList>
    </citation>
    <scope>NUCLEOTIDE SEQUENCE [LARGE SCALE GENOMIC DNA]</scope>
    <source>
        <strain evidence="4 5">Bur 1</strain>
    </source>
</reference>
<dbReference type="InterPro" id="IPR018060">
    <property type="entry name" value="HTH_AraC"/>
</dbReference>